<evidence type="ECO:0000313" key="3">
    <source>
        <dbReference type="Proteomes" id="UP001562178"/>
    </source>
</evidence>
<sequence>MSTILMGACWPLQGMSPAQKAVLVSLADQANDDGVCWPGITTIAKRTCLSERAVQDALAWLQAVGLVFREYRLNTSTSYTITPDGYKPENAPSKRARLTGADGAPGANGAPPANGAPGGADGAPPPRKSRTPGVQMAHPGGADGAPKSTLNRKKNRKGTTNEGSDGADAPAVPMVIVAPGGAIHTIPGELRYPGEKTQSHKTWIAYAIAYHGRYNTWPIWNATVGGQITNLIKRIGAELAPRVAVHFVRRVNEEFVVKQMHPVKLLLADAEKWATQFKTNATITSTRAKQIDQSQSNFDAADEAMAIIRANRENQGARA</sequence>
<feature type="region of interest" description="Disordered" evidence="1">
    <location>
        <begin position="80"/>
        <end position="170"/>
    </location>
</feature>
<evidence type="ECO:0000256" key="1">
    <source>
        <dbReference type="SAM" id="MobiDB-lite"/>
    </source>
</evidence>
<organism evidence="2 3">
    <name type="scientific">Comamonas sediminis</name>
    <dbReference type="NCBI Taxonomy" id="1783360"/>
    <lineage>
        <taxon>Bacteria</taxon>
        <taxon>Pseudomonadati</taxon>
        <taxon>Pseudomonadota</taxon>
        <taxon>Betaproteobacteria</taxon>
        <taxon>Burkholderiales</taxon>
        <taxon>Comamonadaceae</taxon>
        <taxon>Comamonas</taxon>
    </lineage>
</organism>
<gene>
    <name evidence="2" type="ORF">AB7A72_04975</name>
</gene>
<keyword evidence="3" id="KW-1185">Reference proteome</keyword>
<dbReference type="Pfam" id="PF13730">
    <property type="entry name" value="HTH_36"/>
    <property type="match status" value="1"/>
</dbReference>
<feature type="compositionally biased region" description="Low complexity" evidence="1">
    <location>
        <begin position="100"/>
        <end position="115"/>
    </location>
</feature>
<evidence type="ECO:0000313" key="2">
    <source>
        <dbReference type="EMBL" id="MEY2250345.1"/>
    </source>
</evidence>
<protein>
    <submittedName>
        <fullName evidence="2">Helix-turn-helix domain-containing protein</fullName>
    </submittedName>
</protein>
<name>A0ABV4AYZ8_9BURK</name>
<dbReference type="EMBL" id="JBGBDC010000002">
    <property type="protein sequence ID" value="MEY2250345.1"/>
    <property type="molecule type" value="Genomic_DNA"/>
</dbReference>
<reference evidence="2 3" key="1">
    <citation type="journal article" date="2016" name="Int. J. Syst. Evol. Microbiol.">
        <title>Description of Comamonas sediminis sp. nov., isolated from lagoon sediments.</title>
        <authorList>
            <person name="Subhash Y."/>
            <person name="Bang J.J."/>
            <person name="You T.H."/>
            <person name="Lee S.S."/>
        </authorList>
    </citation>
    <scope>NUCLEOTIDE SEQUENCE [LARGE SCALE GENOMIC DNA]</scope>
    <source>
        <strain evidence="2 3">JCM 31169</strain>
    </source>
</reference>
<dbReference type="InterPro" id="IPR036390">
    <property type="entry name" value="WH_DNA-bd_sf"/>
</dbReference>
<dbReference type="SUPFAM" id="SSF46785">
    <property type="entry name" value="Winged helix' DNA-binding domain"/>
    <property type="match status" value="1"/>
</dbReference>
<dbReference type="RefSeq" id="WP_312530451.1">
    <property type="nucleotide sequence ID" value="NZ_JBGBDC010000002.1"/>
</dbReference>
<proteinExistence type="predicted"/>
<dbReference type="InterPro" id="IPR036388">
    <property type="entry name" value="WH-like_DNA-bd_sf"/>
</dbReference>
<dbReference type="Gene3D" id="1.10.10.10">
    <property type="entry name" value="Winged helix-like DNA-binding domain superfamily/Winged helix DNA-binding domain"/>
    <property type="match status" value="1"/>
</dbReference>
<dbReference type="Proteomes" id="UP001562178">
    <property type="component" value="Unassembled WGS sequence"/>
</dbReference>
<accession>A0ABV4AYZ8</accession>
<comment type="caution">
    <text evidence="2">The sequence shown here is derived from an EMBL/GenBank/DDBJ whole genome shotgun (WGS) entry which is preliminary data.</text>
</comment>